<dbReference type="Proteomes" id="UP000293162">
    <property type="component" value="Unassembled WGS sequence"/>
</dbReference>
<accession>A0A4Q5M1D9</accession>
<proteinExistence type="predicted"/>
<comment type="caution">
    <text evidence="1">The sequence shown here is derived from an EMBL/GenBank/DDBJ whole genome shotgun (WGS) entry which is preliminary data.</text>
</comment>
<dbReference type="OrthoDB" id="127805at2"/>
<organism evidence="1 2">
    <name type="scientific">Emticicia agri</name>
    <dbReference type="NCBI Taxonomy" id="2492393"/>
    <lineage>
        <taxon>Bacteria</taxon>
        <taxon>Pseudomonadati</taxon>
        <taxon>Bacteroidota</taxon>
        <taxon>Cytophagia</taxon>
        <taxon>Cytophagales</taxon>
        <taxon>Leadbetterellaceae</taxon>
        <taxon>Emticicia</taxon>
    </lineage>
</organism>
<name>A0A4Q5M1D9_9BACT</name>
<dbReference type="EMBL" id="SEWF01000010">
    <property type="protein sequence ID" value="RYU96044.1"/>
    <property type="molecule type" value="Genomic_DNA"/>
</dbReference>
<dbReference type="AlphaFoldDB" id="A0A4Q5M1D9"/>
<dbReference type="RefSeq" id="WP_130020651.1">
    <property type="nucleotide sequence ID" value="NZ_SEWF01000010.1"/>
</dbReference>
<evidence type="ECO:0000313" key="2">
    <source>
        <dbReference type="Proteomes" id="UP000293162"/>
    </source>
</evidence>
<keyword evidence="2" id="KW-1185">Reference proteome</keyword>
<reference evidence="1 2" key="1">
    <citation type="submission" date="2019-02" db="EMBL/GenBank/DDBJ databases">
        <title>Bacterial novel species Emticicia sp. 17J42-9 isolated from soil.</title>
        <authorList>
            <person name="Jung H.-Y."/>
        </authorList>
    </citation>
    <scope>NUCLEOTIDE SEQUENCE [LARGE SCALE GENOMIC DNA]</scope>
    <source>
        <strain evidence="1 2">17J42-9</strain>
    </source>
</reference>
<evidence type="ECO:0000313" key="1">
    <source>
        <dbReference type="EMBL" id="RYU96044.1"/>
    </source>
</evidence>
<protein>
    <submittedName>
        <fullName evidence="1">DUF1835 domain-containing protein</fullName>
    </submittedName>
</protein>
<gene>
    <name evidence="1" type="ORF">EWM59_09100</name>
</gene>
<sequence>MTYNILNGDSLAYSFHEAGIAGEVVVCREALIDGNLSGDTLTEFWQNRAQSLEVSLEEYESYSVVEFNKILNAPNNSTFHLWFGYDLFCQANTWFVLSLIDSLAIDKEVFMVYPTFLAEADIWKEFGRADGEDLKISFSNKVRFEEEDFQLARELWQAYKNQDLLTLSQLAERKSACFPYLKVACQAHIERFAAHGELSRPERVLTAILQKGETDFYKVFSKFSQQEGVYGFGDSQLKPIYDKLVTQ</sequence>